<dbReference type="RefSeq" id="WP_317722554.1">
    <property type="nucleotide sequence ID" value="NZ_JAWLVK010000038.1"/>
</dbReference>
<reference evidence="1" key="1">
    <citation type="submission" date="2023-10" db="EMBL/GenBank/DDBJ databases">
        <title>Mycolicibacterium fortuitum clinical isolates causing pulmonary infections in humans.</title>
        <authorList>
            <person name="Mejia-Ponce P.M."/>
            <person name="Zenteno-Cuevas R."/>
            <person name="Licona-Cassani C."/>
        </authorList>
    </citation>
    <scope>NUCLEOTIDE SEQUENCE</scope>
    <source>
        <strain evidence="1">M8</strain>
    </source>
</reference>
<dbReference type="EMBL" id="JAWLVV010000039">
    <property type="protein sequence ID" value="MDV7294333.1"/>
    <property type="molecule type" value="Genomic_DNA"/>
</dbReference>
<evidence type="ECO:0000313" key="2">
    <source>
        <dbReference type="Proteomes" id="UP001186041"/>
    </source>
</evidence>
<organism evidence="1 2">
    <name type="scientific">Mycolicibacterium fortuitum</name>
    <name type="common">Mycobacterium fortuitum</name>
    <dbReference type="NCBI Taxonomy" id="1766"/>
    <lineage>
        <taxon>Bacteria</taxon>
        <taxon>Bacillati</taxon>
        <taxon>Actinomycetota</taxon>
        <taxon>Actinomycetes</taxon>
        <taxon>Mycobacteriales</taxon>
        <taxon>Mycobacteriaceae</taxon>
        <taxon>Mycolicibacterium</taxon>
    </lineage>
</organism>
<evidence type="ECO:0008006" key="3">
    <source>
        <dbReference type="Google" id="ProtNLM"/>
    </source>
</evidence>
<protein>
    <recommendedName>
        <fullName evidence="3">Lysin B</fullName>
    </recommendedName>
</protein>
<dbReference type="Proteomes" id="UP001186041">
    <property type="component" value="Unassembled WGS sequence"/>
</dbReference>
<proteinExistence type="predicted"/>
<dbReference type="SUPFAM" id="SSF53474">
    <property type="entry name" value="alpha/beta-Hydrolases"/>
    <property type="match status" value="1"/>
</dbReference>
<accession>A0AAE4VHU7</accession>
<name>A0AAE4VHU7_MYCFO</name>
<evidence type="ECO:0000313" key="1">
    <source>
        <dbReference type="EMBL" id="MDV7294333.1"/>
    </source>
</evidence>
<dbReference type="InterPro" id="IPR029058">
    <property type="entry name" value="AB_hydrolase_fold"/>
</dbReference>
<dbReference type="Gene3D" id="3.40.50.1820">
    <property type="entry name" value="alpha/beta hydrolase"/>
    <property type="match status" value="1"/>
</dbReference>
<comment type="caution">
    <text evidence="1">The sequence shown here is derived from an EMBL/GenBank/DDBJ whole genome shotgun (WGS) entry which is preliminary data.</text>
</comment>
<gene>
    <name evidence="1" type="ORF">R4485_29685</name>
</gene>
<dbReference type="AlphaFoldDB" id="A0AAE4VHU7"/>
<sequence length="406" mass="43022">MIGPDGKWVGFGLGDCDPDVARTDPNWHAVTLIREKLTAKYAWARDMGVTPGSTITEIVADAIAEFQHRAGIPVLLDQGGHGYADFRTRVRLGSYPPPPAPRHALLTFRGTGGIVGLDYTSRVAQANADVVEEIPILYPASMGGIPVGAAGDINAPSGNACVDIAVDMACAWIRANPTRTFLLGGYSLGAIAASRVRAMLLPGGELEKYADNYVAGFALGNPARAFGHTYYLGAIPNGFGISNWHLPQSACTWDWCEIVDPDDMYANTHGGDVGDIIRTVQEMVMATTVSDPVGTVAKMIPLILQLLNEAGVELPFNIPGIITGAAAGLLAALLPAELAKLLGAAGNRETAAAVQAAIIALRFFASNPPTAAHISYEWREVWPGQTYLGLACQHVRDWATKVPVRS</sequence>